<evidence type="ECO:0000259" key="3">
    <source>
        <dbReference type="Pfam" id="PF02719"/>
    </source>
</evidence>
<evidence type="ECO:0000313" key="5">
    <source>
        <dbReference type="Proteomes" id="UP000069135"/>
    </source>
</evidence>
<reference evidence="5" key="1">
    <citation type="submission" date="2015-10" db="EMBL/GenBank/DDBJ databases">
        <title>Analysis of five complete genome sequences for members of the class Peribacteria in the recently recognized Peregrinibacteria bacterial phylum.</title>
        <authorList>
            <person name="Anantharaman K."/>
            <person name="Brown C.T."/>
            <person name="Burstein D."/>
            <person name="Castelle C.J."/>
            <person name="Probst A.J."/>
            <person name="Thomas B.C."/>
            <person name="Williams K.H."/>
            <person name="Banfield J.F."/>
        </authorList>
    </citation>
    <scope>NUCLEOTIDE SEQUENCE [LARGE SCALE GENOMIC DNA]</scope>
</reference>
<evidence type="ECO:0000313" key="4">
    <source>
        <dbReference type="EMBL" id="ALM13609.1"/>
    </source>
</evidence>
<accession>A0A0S1SJ41</accession>
<name>A0A0S1SNV8_9BACT</name>
<dbReference type="PANTHER" id="PTHR43318:SF2">
    <property type="entry name" value="UDP-N-ACETYLGLUCOSAMINE 4,6-DEHYDRATASE (INVERTING)"/>
    <property type="match status" value="1"/>
</dbReference>
<proteinExistence type="inferred from homology"/>
<dbReference type="SUPFAM" id="SSF51735">
    <property type="entry name" value="NAD(P)-binding Rossmann-fold domains"/>
    <property type="match status" value="1"/>
</dbReference>
<dbReference type="CDD" id="cd05237">
    <property type="entry name" value="UDP_invert_4-6DH_SDR_e"/>
    <property type="match status" value="1"/>
</dbReference>
<dbReference type="EMBL" id="CP013065">
    <property type="protein sequence ID" value="ALM13609.1"/>
    <property type="molecule type" value="Genomic_DNA"/>
</dbReference>
<dbReference type="STRING" id="1735162.PeribacterB2_0945"/>
<evidence type="ECO:0000256" key="2">
    <source>
        <dbReference type="SAM" id="MobiDB-lite"/>
    </source>
</evidence>
<dbReference type="KEGG" id="prf:PeribacterA2_0943"/>
<gene>
    <name evidence="4" type="ORF">PeribacterD1_0943</name>
</gene>
<reference evidence="4 5" key="2">
    <citation type="journal article" date="2016" name="PeerJ">
        <title>Analysis of five complete genome sequences for members of the class Peribacteria in the recently recognized Peregrinibacteria bacterial phylum.</title>
        <authorList>
            <person name="Anantharaman K."/>
            <person name="Brown C.T."/>
            <person name="Burstein D."/>
            <person name="Castelle C.J."/>
            <person name="Probst A.J."/>
            <person name="Thomas B.C."/>
            <person name="Williams K.H."/>
            <person name="Banfield J.F."/>
        </authorList>
    </citation>
    <scope>NUCLEOTIDE SEQUENCE [LARGE SCALE GENOMIC DNA]</scope>
    <source>
        <strain evidence="4">RIFOXYD1_FULL_PER-ii_59_16</strain>
    </source>
</reference>
<feature type="domain" description="Polysaccharide biosynthesis protein CapD-like" evidence="3">
    <location>
        <begin position="10"/>
        <end position="295"/>
    </location>
</feature>
<organism evidence="4 5">
    <name type="scientific">Candidatus Peribacter riflensis</name>
    <dbReference type="NCBI Taxonomy" id="1735162"/>
    <lineage>
        <taxon>Bacteria</taxon>
        <taxon>Candidatus Peregrinibacteriota</taxon>
        <taxon>Candidatus Peribacteria</taxon>
        <taxon>Candidatus Peribacterales</taxon>
        <taxon>Candidatus Peribacteraceae</taxon>
        <taxon>Candidatus Peribacter</taxon>
    </lineage>
</organism>
<accession>A0A0S1SW77</accession>
<dbReference type="AlphaFoldDB" id="A0A0S1SNV8"/>
<accession>A0A0S1SNV8</accession>
<dbReference type="PANTHER" id="PTHR43318">
    <property type="entry name" value="UDP-N-ACETYLGLUCOSAMINE 4,6-DEHYDRATASE"/>
    <property type="match status" value="1"/>
</dbReference>
<dbReference type="InterPro" id="IPR003869">
    <property type="entry name" value="Polysac_CapD-like"/>
</dbReference>
<sequence length="349" mass="38741">MTSFFRSKTILVTGATGSIGSEVVRQLLVQEPKAIRIFSRDEHKQYLLEQELGARPQDDVRYFLGDVRDYPRLLRAMEGVDYVFHCAAYKHVPFCEYNSFEAVKTNVIGTQNVIDAAIAQNVGRVLLISTDKAASPSNVMGATKLLAEKMMTSAAHAAGSRPIRFASVRFGNVLASRGSVLPLFCRQIENGGPVTITDPKMIRFFMSIPQAVALTFRAMEQMQGGELFILKMPVLRLGDMINVLIDELAPRFGRDPSSIRQQIVGARPGEKMEEILMTTEEAQSATEEKDMFVVHPRILTPYGSKQTPVKGVSADRSDSSKIPPLSKDQIRTLLREVLADYFRVAVLPS</sequence>
<feature type="region of interest" description="Disordered" evidence="2">
    <location>
        <begin position="304"/>
        <end position="323"/>
    </location>
</feature>
<dbReference type="InterPro" id="IPR036291">
    <property type="entry name" value="NAD(P)-bd_dom_sf"/>
</dbReference>
<evidence type="ECO:0000256" key="1">
    <source>
        <dbReference type="ARBA" id="ARBA00007430"/>
    </source>
</evidence>
<dbReference type="Gene3D" id="3.40.50.720">
    <property type="entry name" value="NAD(P)-binding Rossmann-like Domain"/>
    <property type="match status" value="1"/>
</dbReference>
<dbReference type="InterPro" id="IPR051203">
    <property type="entry name" value="Polysaccharide_Synthase-Rel"/>
</dbReference>
<accession>A0A0S1SLT8</accession>
<protein>
    <submittedName>
        <fullName evidence="4">Polysaccharide biosynthesis protein CapD</fullName>
    </submittedName>
</protein>
<dbReference type="PATRIC" id="fig|1735161.3.peg.922"/>
<comment type="similarity">
    <text evidence="1">Belongs to the polysaccharide synthase family.</text>
</comment>
<accession>A0A0S1SSY5</accession>
<dbReference type="Pfam" id="PF02719">
    <property type="entry name" value="Polysacc_synt_2"/>
    <property type="match status" value="1"/>
</dbReference>
<dbReference type="Proteomes" id="UP000069135">
    <property type="component" value="Chromosome"/>
</dbReference>